<dbReference type="RefSeq" id="XP_046003896.1">
    <property type="nucleotide sequence ID" value="XM_046157671.1"/>
</dbReference>
<accession>A0A9P9BEW1</accession>
<dbReference type="Proteomes" id="UP000756346">
    <property type="component" value="Unassembled WGS sequence"/>
</dbReference>
<dbReference type="InterPro" id="IPR013324">
    <property type="entry name" value="RNA_pol_sigma_r3/r4-like"/>
</dbReference>
<name>A0A9P9BEW1_9PEZI</name>
<dbReference type="SUPFAM" id="SSF88659">
    <property type="entry name" value="Sigma3 and sigma4 domains of RNA polymerase sigma factors"/>
    <property type="match status" value="1"/>
</dbReference>
<dbReference type="AlphaFoldDB" id="A0A9P9BEW1"/>
<dbReference type="GeneID" id="70187217"/>
<comment type="caution">
    <text evidence="2">The sequence shown here is derived from an EMBL/GenBank/DDBJ whole genome shotgun (WGS) entry which is preliminary data.</text>
</comment>
<protein>
    <submittedName>
        <fullName evidence="2">Uncharacterized protein</fullName>
    </submittedName>
</protein>
<keyword evidence="3" id="KW-1185">Reference proteome</keyword>
<proteinExistence type="predicted"/>
<sequence length="100" mass="10714">MSKLREFGTIVSGNRQKCQDFTPEQRAFILGAAGAGAKHAEIAEALGTKRQRVGEQIMKATKRRQLASKPRQGRPSSRNGAPPAASNSRKKTPPNGTNSA</sequence>
<feature type="region of interest" description="Disordered" evidence="1">
    <location>
        <begin position="59"/>
        <end position="100"/>
    </location>
</feature>
<evidence type="ECO:0000256" key="1">
    <source>
        <dbReference type="SAM" id="MobiDB-lite"/>
    </source>
</evidence>
<dbReference type="EMBL" id="JAGTJQ010000019">
    <property type="protein sequence ID" value="KAH7009235.1"/>
    <property type="molecule type" value="Genomic_DNA"/>
</dbReference>
<evidence type="ECO:0000313" key="2">
    <source>
        <dbReference type="EMBL" id="KAH7009235.1"/>
    </source>
</evidence>
<dbReference type="OrthoDB" id="4777919at2759"/>
<organism evidence="2 3">
    <name type="scientific">Microdochium trichocladiopsis</name>
    <dbReference type="NCBI Taxonomy" id="1682393"/>
    <lineage>
        <taxon>Eukaryota</taxon>
        <taxon>Fungi</taxon>
        <taxon>Dikarya</taxon>
        <taxon>Ascomycota</taxon>
        <taxon>Pezizomycotina</taxon>
        <taxon>Sordariomycetes</taxon>
        <taxon>Xylariomycetidae</taxon>
        <taxon>Xylariales</taxon>
        <taxon>Microdochiaceae</taxon>
        <taxon>Microdochium</taxon>
    </lineage>
</organism>
<gene>
    <name evidence="2" type="ORF">B0I36DRAFT_356732</name>
</gene>
<reference evidence="2" key="1">
    <citation type="journal article" date="2021" name="Nat. Commun.">
        <title>Genetic determinants of endophytism in the Arabidopsis root mycobiome.</title>
        <authorList>
            <person name="Mesny F."/>
            <person name="Miyauchi S."/>
            <person name="Thiergart T."/>
            <person name="Pickel B."/>
            <person name="Atanasova L."/>
            <person name="Karlsson M."/>
            <person name="Huettel B."/>
            <person name="Barry K.W."/>
            <person name="Haridas S."/>
            <person name="Chen C."/>
            <person name="Bauer D."/>
            <person name="Andreopoulos W."/>
            <person name="Pangilinan J."/>
            <person name="LaButti K."/>
            <person name="Riley R."/>
            <person name="Lipzen A."/>
            <person name="Clum A."/>
            <person name="Drula E."/>
            <person name="Henrissat B."/>
            <person name="Kohler A."/>
            <person name="Grigoriev I.V."/>
            <person name="Martin F.M."/>
            <person name="Hacquard S."/>
        </authorList>
    </citation>
    <scope>NUCLEOTIDE SEQUENCE</scope>
    <source>
        <strain evidence="2">MPI-CAGE-CH-0230</strain>
    </source>
</reference>
<evidence type="ECO:0000313" key="3">
    <source>
        <dbReference type="Proteomes" id="UP000756346"/>
    </source>
</evidence>